<dbReference type="SUPFAM" id="SSF56112">
    <property type="entry name" value="Protein kinase-like (PK-like)"/>
    <property type="match status" value="1"/>
</dbReference>
<feature type="transmembrane region" description="Helical" evidence="1">
    <location>
        <begin position="675"/>
        <end position="696"/>
    </location>
</feature>
<dbReference type="PROSITE" id="PS50011">
    <property type="entry name" value="PROTEIN_KINASE_DOM"/>
    <property type="match status" value="1"/>
</dbReference>
<dbReference type="InterPro" id="IPR011009">
    <property type="entry name" value="Kinase-like_dom_sf"/>
</dbReference>
<dbReference type="GO" id="GO:0005524">
    <property type="term" value="F:ATP binding"/>
    <property type="evidence" value="ECO:0007669"/>
    <property type="project" value="InterPro"/>
</dbReference>
<dbReference type="Gene3D" id="1.10.510.10">
    <property type="entry name" value="Transferase(Phosphotransferase) domain 1"/>
    <property type="match status" value="1"/>
</dbReference>
<evidence type="ECO:0000313" key="3">
    <source>
        <dbReference type="EMBL" id="SDD06848.1"/>
    </source>
</evidence>
<dbReference type="Pfam" id="PF00069">
    <property type="entry name" value="Pkinase"/>
    <property type="match status" value="1"/>
</dbReference>
<keyword evidence="1" id="KW-0472">Membrane</keyword>
<dbReference type="Proteomes" id="UP000198949">
    <property type="component" value="Unassembled WGS sequence"/>
</dbReference>
<name>A0A1G6RQP2_9ACTN</name>
<keyword evidence="3" id="KW-0808">Transferase</keyword>
<organism evidence="3 4">
    <name type="scientific">Glycomyces harbinensis</name>
    <dbReference type="NCBI Taxonomy" id="58114"/>
    <lineage>
        <taxon>Bacteria</taxon>
        <taxon>Bacillati</taxon>
        <taxon>Actinomycetota</taxon>
        <taxon>Actinomycetes</taxon>
        <taxon>Glycomycetales</taxon>
        <taxon>Glycomycetaceae</taxon>
        <taxon>Glycomyces</taxon>
    </lineage>
</organism>
<dbReference type="GO" id="GO:0004672">
    <property type="term" value="F:protein kinase activity"/>
    <property type="evidence" value="ECO:0007669"/>
    <property type="project" value="InterPro"/>
</dbReference>
<dbReference type="SMART" id="SM00220">
    <property type="entry name" value="S_TKc"/>
    <property type="match status" value="1"/>
</dbReference>
<feature type="transmembrane region" description="Helical" evidence="1">
    <location>
        <begin position="489"/>
        <end position="509"/>
    </location>
</feature>
<evidence type="ECO:0000259" key="2">
    <source>
        <dbReference type="PROSITE" id="PS50011"/>
    </source>
</evidence>
<dbReference type="AlphaFoldDB" id="A0A1G6RQP2"/>
<feature type="transmembrane region" description="Helical" evidence="1">
    <location>
        <begin position="555"/>
        <end position="573"/>
    </location>
</feature>
<accession>A0A1G6RQP2</accession>
<keyword evidence="4" id="KW-1185">Reference proteome</keyword>
<evidence type="ECO:0000256" key="1">
    <source>
        <dbReference type="SAM" id="Phobius"/>
    </source>
</evidence>
<evidence type="ECO:0000313" key="4">
    <source>
        <dbReference type="Proteomes" id="UP000198949"/>
    </source>
</evidence>
<feature type="transmembrane region" description="Helical" evidence="1">
    <location>
        <begin position="702"/>
        <end position="719"/>
    </location>
</feature>
<reference evidence="4" key="1">
    <citation type="submission" date="2016-10" db="EMBL/GenBank/DDBJ databases">
        <authorList>
            <person name="Varghese N."/>
            <person name="Submissions S."/>
        </authorList>
    </citation>
    <scope>NUCLEOTIDE SEQUENCE [LARGE SCALE GENOMIC DNA]</scope>
    <source>
        <strain evidence="4">CGMCC 4.3516</strain>
    </source>
</reference>
<feature type="transmembrane region" description="Helical" evidence="1">
    <location>
        <begin position="593"/>
        <end position="614"/>
    </location>
</feature>
<dbReference type="STRING" id="58114.SAMN05216270_101607"/>
<keyword evidence="3" id="KW-0418">Kinase</keyword>
<dbReference type="EMBL" id="FNAD01000001">
    <property type="protein sequence ID" value="SDD06848.1"/>
    <property type="molecule type" value="Genomic_DNA"/>
</dbReference>
<protein>
    <submittedName>
        <fullName evidence="3">Protein kinase domain-containing protein</fullName>
    </submittedName>
</protein>
<feature type="transmembrane region" description="Helical" evidence="1">
    <location>
        <begin position="626"/>
        <end position="646"/>
    </location>
</feature>
<gene>
    <name evidence="3" type="ORF">SAMN05216270_101607</name>
</gene>
<feature type="transmembrane region" description="Helical" evidence="1">
    <location>
        <begin position="65"/>
        <end position="83"/>
    </location>
</feature>
<dbReference type="InterPro" id="IPR000719">
    <property type="entry name" value="Prot_kinase_dom"/>
</dbReference>
<sequence>MLTGAARGGQERELSRWDLEDWREALLDIPLDEQVYRDRLQIDRLDEIERLWNWWSDEDRPRDDVTAATAGYLGFFLLTLVAMHCSDQVRFQGAVPHNVTIAGWDLDDLCGPLVKDPAVRQVIERLYAPAAAEGAPAAAGEEAPDPVEHWEDVDFTSLEFHRTGTTSIILSGWTKRELGNRRLKFALKLLIFPYQVISAITSATREYRDRYRLTVGEVGEVSHLVPVWVSHDSWVKMDFVEGFTLAEVLERAAAASGPPPKREILRRVDLERLELLGTALLEAMEELERHDRHHGDLSPSNVIVEHLDTRGTVRLRLIDLGVNYLFRRSVGGLLQGDAAYVAPEVRLDGKSSRLSDVYSTGMLLTAIAGIPPNADGTVPDQFYAASVGLARLIEDLTDADPERRLLVSGVKSGPRWIPRIKELFGRELEVAQVASRTERVEGFLQVLKRLTPGEGQVARQRQIMEVRARQAKGDSRSFHLRQSRWLNRWAWVSSWFLWATFALVVMWWARDLGIDWQAKFVEMLNNLLGRDQEGIVLLDDVRADDYPIPDPWGNLAVRLIAFTFVLAGAKWYLNILAELSPRSQLRRRGRRRALTLTCEIAIRAAAVLPSVYVAVPTLVQRDWWPLFSAIGITTLAVVNATCLMFARATFRSAREEQMSTVPAGEVSSLEKFAPWVPTSCMYGAFVWTIGTLIMFGVLQDELLYASSVAFVNIGVFYIIKCGTEAPYVRVGLTRAILAAERLDHLESLHRKQIPVARAPERAPARSESGPRTG</sequence>
<keyword evidence="1" id="KW-1133">Transmembrane helix</keyword>
<feature type="domain" description="Protein kinase" evidence="2">
    <location>
        <begin position="155"/>
        <end position="417"/>
    </location>
</feature>
<keyword evidence="1" id="KW-0812">Transmembrane</keyword>
<proteinExistence type="predicted"/>